<comment type="caution">
    <text evidence="2">The sequence shown here is derived from an EMBL/GenBank/DDBJ whole genome shotgun (WGS) entry which is preliminary data.</text>
</comment>
<feature type="region of interest" description="Disordered" evidence="1">
    <location>
        <begin position="142"/>
        <end position="200"/>
    </location>
</feature>
<evidence type="ECO:0000313" key="2">
    <source>
        <dbReference type="EMBL" id="GFR74633.1"/>
    </source>
</evidence>
<dbReference type="AlphaFoldDB" id="A0AAV4FMJ1"/>
<proteinExistence type="predicted"/>
<keyword evidence="3" id="KW-1185">Reference proteome</keyword>
<reference evidence="2 3" key="1">
    <citation type="journal article" date="2021" name="Elife">
        <title>Chloroplast acquisition without the gene transfer in kleptoplastic sea slugs, Plakobranchus ocellatus.</title>
        <authorList>
            <person name="Maeda T."/>
            <person name="Takahashi S."/>
            <person name="Yoshida T."/>
            <person name="Shimamura S."/>
            <person name="Takaki Y."/>
            <person name="Nagai Y."/>
            <person name="Toyoda A."/>
            <person name="Suzuki Y."/>
            <person name="Arimoto A."/>
            <person name="Ishii H."/>
            <person name="Satoh N."/>
            <person name="Nishiyama T."/>
            <person name="Hasebe M."/>
            <person name="Maruyama T."/>
            <person name="Minagawa J."/>
            <person name="Obokata J."/>
            <person name="Shigenobu S."/>
        </authorList>
    </citation>
    <scope>NUCLEOTIDE SEQUENCE [LARGE SCALE GENOMIC DNA]</scope>
</reference>
<protein>
    <submittedName>
        <fullName evidence="2">Zinc finger protein ZFAT-like</fullName>
    </submittedName>
</protein>
<gene>
    <name evidence="2" type="ORF">ElyMa_005758900</name>
</gene>
<feature type="compositionally biased region" description="Polar residues" evidence="1">
    <location>
        <begin position="142"/>
        <end position="163"/>
    </location>
</feature>
<dbReference type="EMBL" id="BMAT01011533">
    <property type="protein sequence ID" value="GFR74633.1"/>
    <property type="molecule type" value="Genomic_DNA"/>
</dbReference>
<accession>A0AAV4FMJ1</accession>
<name>A0AAV4FMJ1_9GAST</name>
<evidence type="ECO:0000313" key="3">
    <source>
        <dbReference type="Proteomes" id="UP000762676"/>
    </source>
</evidence>
<organism evidence="2 3">
    <name type="scientific">Elysia marginata</name>
    <dbReference type="NCBI Taxonomy" id="1093978"/>
    <lineage>
        <taxon>Eukaryota</taxon>
        <taxon>Metazoa</taxon>
        <taxon>Spiralia</taxon>
        <taxon>Lophotrochozoa</taxon>
        <taxon>Mollusca</taxon>
        <taxon>Gastropoda</taxon>
        <taxon>Heterobranchia</taxon>
        <taxon>Euthyneura</taxon>
        <taxon>Panpulmonata</taxon>
        <taxon>Sacoglossa</taxon>
        <taxon>Placobranchoidea</taxon>
        <taxon>Plakobranchidae</taxon>
        <taxon>Elysia</taxon>
    </lineage>
</organism>
<sequence length="249" mass="26385">MPLDTFICGTCQETFTDLTDFVNHKQRPCSSNGTTANMPSAGPGSQDAELIQLHVNESGEITGMTAQGLDEEGAKAPDSALAFLNNVDVGAELANVAIDGKDAANGRTTHLIILNSPLDGDGDTGENSITLLNNVSLEGLSNGSLASPQTNGASDQQTVNQEVPAQLPKKRRGRAKASENRPKPLEAVPPTTQKPRVAETDADGKLVCPQCKRVFAKERHFNTHKCLATSSYVDITKKEMKIDSGCGLL</sequence>
<evidence type="ECO:0000256" key="1">
    <source>
        <dbReference type="SAM" id="MobiDB-lite"/>
    </source>
</evidence>
<dbReference type="Proteomes" id="UP000762676">
    <property type="component" value="Unassembled WGS sequence"/>
</dbReference>